<protein>
    <submittedName>
        <fullName evidence="1">Uncharacterized conserved protein, ElaB family protein</fullName>
    </submittedName>
</protein>
<organism evidence="1 2">
    <name type="scientific">Nitrosomonas eutropha (strain DSM 101675 / C91 / Nm57)</name>
    <dbReference type="NCBI Taxonomy" id="335283"/>
    <lineage>
        <taxon>Bacteria</taxon>
        <taxon>Pseudomonadati</taxon>
        <taxon>Pseudomonadota</taxon>
        <taxon>Betaproteobacteria</taxon>
        <taxon>Nitrosomonadales</taxon>
        <taxon>Nitrosomonadaceae</taxon>
        <taxon>Nitrosomonas</taxon>
    </lineage>
</organism>
<name>Q0ADL3_NITEC</name>
<dbReference type="KEGG" id="net:Neut_2354"/>
<dbReference type="eggNOG" id="COG4575">
    <property type="taxonomic scope" value="Bacteria"/>
</dbReference>
<evidence type="ECO:0000313" key="2">
    <source>
        <dbReference type="Proteomes" id="UP000001966"/>
    </source>
</evidence>
<dbReference type="AlphaFoldDB" id="Q0ADL3"/>
<accession>Q0ADL3</accession>
<dbReference type="HOGENOM" id="CLU_132623_5_0_4"/>
<evidence type="ECO:0000313" key="1">
    <source>
        <dbReference type="EMBL" id="ABI60569.1"/>
    </source>
</evidence>
<reference evidence="1 2" key="1">
    <citation type="journal article" date="2007" name="Environ. Microbiol.">
        <title>Whole-genome analysis of the ammonia-oxidizing bacterium, Nitrosomonas eutropha C91: implications for niche adaptation.</title>
        <authorList>
            <person name="Stein L.Y."/>
            <person name="Arp D.J."/>
            <person name="Berube P.M."/>
            <person name="Chain P.S."/>
            <person name="Hauser L."/>
            <person name="Jetten M.S."/>
            <person name="Klotz M.G."/>
            <person name="Larimer F.W."/>
            <person name="Norton J.M."/>
            <person name="Op den Camp H.J.M."/>
            <person name="Shin M."/>
            <person name="Wei X."/>
        </authorList>
    </citation>
    <scope>NUCLEOTIDE SEQUENCE [LARGE SCALE GENOMIC DNA]</scope>
    <source>
        <strain evidence="2">DSM 101675 / C91 / Nm57</strain>
    </source>
</reference>
<proteinExistence type="predicted"/>
<dbReference type="EMBL" id="CP000450">
    <property type="protein sequence ID" value="ABI60569.1"/>
    <property type="molecule type" value="Genomic_DNA"/>
</dbReference>
<dbReference type="STRING" id="335283.Neut_2354"/>
<dbReference type="Proteomes" id="UP000001966">
    <property type="component" value="Chromosome"/>
</dbReference>
<sequence length="81" mass="8865">MKNMNDTIDKASNFAHGAVDKAADTANQVADKISEKGEELRSTEERLRSEYSSYIRENPCKSLVIAMGAGFILSRLLGGSR</sequence>
<gene>
    <name evidence="1" type="ordered locus">Neut_2354</name>
</gene>